<dbReference type="Proteomes" id="UP000607653">
    <property type="component" value="Unassembled WGS sequence"/>
</dbReference>
<reference evidence="1 2" key="1">
    <citation type="journal article" date="2020" name="Mol. Biol. Evol.">
        <title>Distinct Expression and Methylation Patterns for Genes with Different Fates following a Single Whole-Genome Duplication in Flowering Plants.</title>
        <authorList>
            <person name="Shi T."/>
            <person name="Rahmani R.S."/>
            <person name="Gugger P.F."/>
            <person name="Wang M."/>
            <person name="Li H."/>
            <person name="Zhang Y."/>
            <person name="Li Z."/>
            <person name="Wang Q."/>
            <person name="Van de Peer Y."/>
            <person name="Marchal K."/>
            <person name="Chen J."/>
        </authorList>
    </citation>
    <scope>NUCLEOTIDE SEQUENCE [LARGE SCALE GENOMIC DNA]</scope>
    <source>
        <tissue evidence="1">Leaf</tissue>
    </source>
</reference>
<sequence length="60" mass="6490">MYNPADGGKAPLIETERAESIKGLTKEINHANTRFHGKVLDSKPKVLYTPVAGATPVLPF</sequence>
<keyword evidence="2" id="KW-1185">Reference proteome</keyword>
<comment type="caution">
    <text evidence="1">The sequence shown here is derived from an EMBL/GenBank/DDBJ whole genome shotgun (WGS) entry which is preliminary data.</text>
</comment>
<dbReference type="Pfam" id="PF09751">
    <property type="entry name" value="Es2"/>
    <property type="match status" value="1"/>
</dbReference>
<proteinExistence type="predicted"/>
<dbReference type="AlphaFoldDB" id="A0A822ZNL4"/>
<organism evidence="1 2">
    <name type="scientific">Nelumbo nucifera</name>
    <name type="common">Sacred lotus</name>
    <dbReference type="NCBI Taxonomy" id="4432"/>
    <lineage>
        <taxon>Eukaryota</taxon>
        <taxon>Viridiplantae</taxon>
        <taxon>Streptophyta</taxon>
        <taxon>Embryophyta</taxon>
        <taxon>Tracheophyta</taxon>
        <taxon>Spermatophyta</taxon>
        <taxon>Magnoliopsida</taxon>
        <taxon>Proteales</taxon>
        <taxon>Nelumbonaceae</taxon>
        <taxon>Nelumbo</taxon>
    </lineage>
</organism>
<evidence type="ECO:0000313" key="1">
    <source>
        <dbReference type="EMBL" id="DAD46812.1"/>
    </source>
</evidence>
<evidence type="ECO:0000313" key="2">
    <source>
        <dbReference type="Proteomes" id="UP000607653"/>
    </source>
</evidence>
<name>A0A822ZNL4_NELNU</name>
<accession>A0A822ZNL4</accession>
<protein>
    <submittedName>
        <fullName evidence="1">Uncharacterized protein</fullName>
    </submittedName>
</protein>
<dbReference type="InterPro" id="IPR019148">
    <property type="entry name" value="Nuclear_protein_DGCR14_ESS-2"/>
</dbReference>
<dbReference type="EMBL" id="DUZY01000008">
    <property type="protein sequence ID" value="DAD46812.1"/>
    <property type="molecule type" value="Genomic_DNA"/>
</dbReference>
<gene>
    <name evidence="1" type="ORF">HUJ06_016749</name>
</gene>